<accession>A0ABN8DTY7</accession>
<sequence length="158" mass="17991">MSENTNPAKCGCPLKKKSMMIVAAIIILALLVFAVIRSMKTDILAQSFPENGTIVEQCTFYVDYRNAVIQAITEGMPQEDLHDMVADDMKDPNKLKDMSMVFYSYKADQLNHLPELYGEFLRIRKEKSAQDIEKMMKDAFSSRDSLVESCVEDYTNRA</sequence>
<evidence type="ECO:0000313" key="2">
    <source>
        <dbReference type="EMBL" id="CAH0534275.1"/>
    </source>
</evidence>
<dbReference type="RefSeq" id="WP_237466719.1">
    <property type="nucleotide sequence ID" value="NZ_CAKLDI010000001.1"/>
</dbReference>
<dbReference type="Proteomes" id="UP000838672">
    <property type="component" value="Unassembled WGS sequence"/>
</dbReference>
<evidence type="ECO:0000256" key="1">
    <source>
        <dbReference type="SAM" id="Phobius"/>
    </source>
</evidence>
<comment type="caution">
    <text evidence="2">The sequence shown here is derived from an EMBL/GenBank/DDBJ whole genome shotgun (WGS) entry which is preliminary data.</text>
</comment>
<feature type="transmembrane region" description="Helical" evidence="1">
    <location>
        <begin position="20"/>
        <end position="36"/>
    </location>
</feature>
<keyword evidence="3" id="KW-1185">Reference proteome</keyword>
<name>A0ABN8DTY7_9VIBR</name>
<gene>
    <name evidence="2" type="ORF">VST7929_02191</name>
</gene>
<organism evidence="2 3">
    <name type="scientific">Vibrio stylophorae</name>
    <dbReference type="NCBI Taxonomy" id="659351"/>
    <lineage>
        <taxon>Bacteria</taxon>
        <taxon>Pseudomonadati</taxon>
        <taxon>Pseudomonadota</taxon>
        <taxon>Gammaproteobacteria</taxon>
        <taxon>Vibrionales</taxon>
        <taxon>Vibrionaceae</taxon>
        <taxon>Vibrio</taxon>
    </lineage>
</organism>
<keyword evidence="1" id="KW-1133">Transmembrane helix</keyword>
<evidence type="ECO:0000313" key="3">
    <source>
        <dbReference type="Proteomes" id="UP000838672"/>
    </source>
</evidence>
<proteinExistence type="predicted"/>
<protein>
    <submittedName>
        <fullName evidence="2">Uncharacterized protein</fullName>
    </submittedName>
</protein>
<dbReference type="EMBL" id="CAKLDI010000001">
    <property type="protein sequence ID" value="CAH0534275.1"/>
    <property type="molecule type" value="Genomic_DNA"/>
</dbReference>
<reference evidence="2" key="1">
    <citation type="submission" date="2021-11" db="EMBL/GenBank/DDBJ databases">
        <authorList>
            <person name="Rodrigo-Torres L."/>
            <person name="Arahal R. D."/>
            <person name="Lucena T."/>
        </authorList>
    </citation>
    <scope>NUCLEOTIDE SEQUENCE</scope>
    <source>
        <strain evidence="2">CECT 7929</strain>
    </source>
</reference>
<keyword evidence="1" id="KW-0812">Transmembrane</keyword>
<keyword evidence="1" id="KW-0472">Membrane</keyword>